<proteinExistence type="predicted"/>
<keyword evidence="1" id="KW-0175">Coiled coil</keyword>
<dbReference type="Gene3D" id="1.10.287.1490">
    <property type="match status" value="1"/>
</dbReference>
<sequence>MSDLGSGIDVQDLVNGQGEWTNIQEVLRSAVVDVIRAVSRVDEKFVKELDRHGKDMHEVRNHLARGDKAHEKVLKSLAERISTFEESLDHYAKANDMEEVKDQLLVFVHAKTKELASNSVVSFEQFADLKKVLEGLPSKSDFEKVISHLRQVESRNKKIGTEMAEIREEVGRLGETIKEKPDKPHYDTLTKRLLFLDRKVKAYSDKSDKHGRRIYDIEESLLQLPSKETIEELGDHIVGLVQAARLDLGEQISHATGKVNEFESLVNTKATKSDMATEMYAVTRKVEDLSAGIANKATKSDLDLFVRDLSVLETSTMEMKGKNLSILKNLDDLAKEVSTRARPRDLEDLEHRMSSAIDSRAEEMSVSVQDEITSLKQIQSDLNEAKADKQDMKKVAKQMAGMNTRFRDWHDLIRQANTRATEIEGKLAEFTTKQEHQVLQKNLTSNTTKVKLLGDDYGNLKKKLVGLKEELGTLPAKKDLDDLEEALKSKIAEEGKRIEGETSRVSDSLAHFIEEKLPKDFASKGDLDVSKEYAVREARSMFLSANESVSEIEKKLAILNSEIVDQLTRKATSQKVDQVEKNLLSKIASAGQESSEQFRQGQLRMDRIESHLEGKSDKVDHDMFTRDLSSLEQNSHLFSQQASSRLESLDSKVVSLAESLNDQVEVSKKLHMDFLQKPDRDDIKLLILAEVNAKTKGIEQDNHSQMRKLAELSTRLDSHHVLASEAQTSWQDGHDILRAEVLKVCEDVNNKHKEAVRSLKDDTVKTMETVLEGLHKHQKESNEQMLEFEQQMRHRFEGASSKLNEQHNLEVATRIENETSIAENIRKLQVHLLQLDEAHGAFQNTLKHSVHMGGDIQDKFEFFAKQVNTKLGEITNTRTTLERDVNSQVIALQKKFTEVSRDIVEAVDGRLSRCVSRSEMDEELDKLKKVVSLKSKMALNWNTNNNIQSELTRKGRQNMPRPEPPKQEDIIMMAPRNPNEDKGQRIVGLENKVMELPHKPQASVLSDKNEMGGLVRMWGDDYAHRVRDSHRKSEGDSDARNNSSGIVSLLDKSAQRILSIRTQGASKRQNKSEEKLDQVL</sequence>
<keyword evidence="4" id="KW-1185">Reference proteome</keyword>
<feature type="coiled-coil region" evidence="1">
    <location>
        <begin position="368"/>
        <end position="395"/>
    </location>
</feature>
<reference evidence="3 4" key="1">
    <citation type="submission" date="2018-07" db="EMBL/GenBank/DDBJ databases">
        <title>The complete nuclear genome of the prasinophyte Chloropicon primus (CCMP1205).</title>
        <authorList>
            <person name="Pombert J.-F."/>
            <person name="Otis C."/>
            <person name="Turmel M."/>
            <person name="Lemieux C."/>
        </authorList>
    </citation>
    <scope>NUCLEOTIDE SEQUENCE [LARGE SCALE GENOMIC DNA]</scope>
    <source>
        <strain evidence="3 4">CCMP1205</strain>
    </source>
</reference>
<evidence type="ECO:0000313" key="3">
    <source>
        <dbReference type="EMBL" id="QDZ24037.1"/>
    </source>
</evidence>
<dbReference type="EMBL" id="CP031045">
    <property type="protein sequence ID" value="QDZ24037.1"/>
    <property type="molecule type" value="Genomic_DNA"/>
</dbReference>
<gene>
    <name evidence="3" type="ORF">A3770_12p65550</name>
</gene>
<feature type="region of interest" description="Disordered" evidence="2">
    <location>
        <begin position="1029"/>
        <end position="1080"/>
    </location>
</feature>
<evidence type="ECO:0000256" key="1">
    <source>
        <dbReference type="SAM" id="Coils"/>
    </source>
</evidence>
<dbReference type="AlphaFoldDB" id="A0A5B8MUI3"/>
<organism evidence="3 4">
    <name type="scientific">Chloropicon primus</name>
    <dbReference type="NCBI Taxonomy" id="1764295"/>
    <lineage>
        <taxon>Eukaryota</taxon>
        <taxon>Viridiplantae</taxon>
        <taxon>Chlorophyta</taxon>
        <taxon>Chloropicophyceae</taxon>
        <taxon>Chloropicales</taxon>
        <taxon>Chloropicaceae</taxon>
        <taxon>Chloropicon</taxon>
    </lineage>
</organism>
<protein>
    <submittedName>
        <fullName evidence="3">Uncharacterized protein</fullName>
    </submittedName>
</protein>
<evidence type="ECO:0000256" key="2">
    <source>
        <dbReference type="SAM" id="MobiDB-lite"/>
    </source>
</evidence>
<evidence type="ECO:0000313" key="4">
    <source>
        <dbReference type="Proteomes" id="UP000316726"/>
    </source>
</evidence>
<feature type="compositionally biased region" description="Basic and acidic residues" evidence="2">
    <location>
        <begin position="1070"/>
        <end position="1080"/>
    </location>
</feature>
<feature type="compositionally biased region" description="Basic and acidic residues" evidence="2">
    <location>
        <begin position="1029"/>
        <end position="1039"/>
    </location>
</feature>
<accession>A0A5B8MUI3</accession>
<name>A0A5B8MUI3_9CHLO</name>
<dbReference type="Proteomes" id="UP000316726">
    <property type="component" value="Chromosome 12"/>
</dbReference>